<keyword evidence="2 3" id="KW-0342">GTP-binding</keyword>
<dbReference type="GO" id="GO:0003924">
    <property type="term" value="F:GTPase activity"/>
    <property type="evidence" value="ECO:0007669"/>
    <property type="project" value="InterPro"/>
</dbReference>
<keyword evidence="6" id="KW-1185">Reference proteome</keyword>
<feature type="binding site" evidence="3">
    <location>
        <begin position="201"/>
        <end position="204"/>
    </location>
    <ligand>
        <name>GTP</name>
        <dbReference type="ChEBI" id="CHEBI:37565"/>
    </ligand>
</feature>
<feature type="binding site" evidence="3">
    <location>
        <begin position="74"/>
        <end position="81"/>
    </location>
    <ligand>
        <name>GTP</name>
        <dbReference type="ChEBI" id="CHEBI:37565"/>
    </ligand>
</feature>
<dbReference type="Proteomes" id="UP001165065">
    <property type="component" value="Unassembled WGS sequence"/>
</dbReference>
<protein>
    <recommendedName>
        <fullName evidence="7">ADP-ribosylation factor-like protein 16</fullName>
    </recommendedName>
</protein>
<dbReference type="PANTHER" id="PTHR46688">
    <property type="entry name" value="ADP-RIBOSYLATION FACTOR-LIKE PROTEIN 16"/>
    <property type="match status" value="1"/>
</dbReference>
<evidence type="ECO:0000313" key="6">
    <source>
        <dbReference type="Proteomes" id="UP001165065"/>
    </source>
</evidence>
<evidence type="ECO:0000256" key="2">
    <source>
        <dbReference type="ARBA" id="ARBA00023134"/>
    </source>
</evidence>
<dbReference type="GO" id="GO:0005525">
    <property type="term" value="F:GTP binding"/>
    <property type="evidence" value="ECO:0007669"/>
    <property type="project" value="UniProtKB-KW"/>
</dbReference>
<dbReference type="PANTHER" id="PTHR46688:SF1">
    <property type="entry name" value="ADP-RIBOSYLATION FACTOR-LIKE PROTEIN 16"/>
    <property type="match status" value="1"/>
</dbReference>
<dbReference type="EMBL" id="BRYA01000100">
    <property type="protein sequence ID" value="GMI39352.1"/>
    <property type="molecule type" value="Genomic_DNA"/>
</dbReference>
<dbReference type="AlphaFoldDB" id="A0A9W7GAR1"/>
<keyword evidence="1 3" id="KW-0547">Nucleotide-binding</keyword>
<evidence type="ECO:0000256" key="3">
    <source>
        <dbReference type="PIRSR" id="PIRSR606689-1"/>
    </source>
</evidence>
<accession>A0A9W7GAR1</accession>
<gene>
    <name evidence="5" type="ORF">TrCOL_g10665</name>
</gene>
<evidence type="ECO:0000313" key="5">
    <source>
        <dbReference type="EMBL" id="GMI39352.1"/>
    </source>
</evidence>
<dbReference type="GO" id="GO:0046872">
    <property type="term" value="F:metal ion binding"/>
    <property type="evidence" value="ECO:0007669"/>
    <property type="project" value="UniProtKB-KW"/>
</dbReference>
<evidence type="ECO:0008006" key="7">
    <source>
        <dbReference type="Google" id="ProtNLM"/>
    </source>
</evidence>
<evidence type="ECO:0000256" key="4">
    <source>
        <dbReference type="PIRSR" id="PIRSR606689-2"/>
    </source>
</evidence>
<feature type="binding site" evidence="4">
    <location>
        <position position="121"/>
    </location>
    <ligand>
        <name>Mg(2+)</name>
        <dbReference type="ChEBI" id="CHEBI:18420"/>
    </ligand>
</feature>
<comment type="caution">
    <text evidence="5">The sequence shown here is derived from an EMBL/GenBank/DDBJ whole genome shotgun (WGS) entry which is preliminary data.</text>
</comment>
<dbReference type="OrthoDB" id="41266at2759"/>
<sequence>MKTNDDNGTMPMVRQSSNAISQTAVYNQIGTNDGKNAMDKKTRLVKYLSGSFKLTSSSSALNLMLKTHAILLIGLASSGKTLFLKSLVRQCEVFTMRKLKKNSAQLQLKSLPNLTVSTFPTVGVEKCSCTYDSLPLTITEVGSSLAPMWPQYFEASATIWFVIDSSSLTRLSQAKVELCNLFNVLMQRKSKDVKPVAIILNKADLSNPTQVASLNNHLRLAKLCEEYAKYAKKPEEDVAKVFELSAFTGFNVEGVLEWVRRGGG</sequence>
<dbReference type="InterPro" id="IPR027417">
    <property type="entry name" value="P-loop_NTPase"/>
</dbReference>
<dbReference type="PROSITE" id="PS51417">
    <property type="entry name" value="ARF"/>
    <property type="match status" value="1"/>
</dbReference>
<name>A0A9W7GAR1_9STRA</name>
<organism evidence="5 6">
    <name type="scientific">Triparma columacea</name>
    <dbReference type="NCBI Taxonomy" id="722753"/>
    <lineage>
        <taxon>Eukaryota</taxon>
        <taxon>Sar</taxon>
        <taxon>Stramenopiles</taxon>
        <taxon>Ochrophyta</taxon>
        <taxon>Bolidophyceae</taxon>
        <taxon>Parmales</taxon>
        <taxon>Triparmaceae</taxon>
        <taxon>Triparma</taxon>
    </lineage>
</organism>
<proteinExistence type="predicted"/>
<reference evidence="6" key="1">
    <citation type="journal article" date="2023" name="Commun. Biol.">
        <title>Genome analysis of Parmales, the sister group of diatoms, reveals the evolutionary specialization of diatoms from phago-mixotrophs to photoautotrophs.</title>
        <authorList>
            <person name="Ban H."/>
            <person name="Sato S."/>
            <person name="Yoshikawa S."/>
            <person name="Yamada K."/>
            <person name="Nakamura Y."/>
            <person name="Ichinomiya M."/>
            <person name="Sato N."/>
            <person name="Blanc-Mathieu R."/>
            <person name="Endo H."/>
            <person name="Kuwata A."/>
            <person name="Ogata H."/>
        </authorList>
    </citation>
    <scope>NUCLEOTIDE SEQUENCE [LARGE SCALE GENOMIC DNA]</scope>
</reference>
<keyword evidence="4" id="KW-0460">Magnesium</keyword>
<dbReference type="SUPFAM" id="SSF52540">
    <property type="entry name" value="P-loop containing nucleoside triphosphate hydrolases"/>
    <property type="match status" value="1"/>
</dbReference>
<feature type="binding site" evidence="4">
    <location>
        <position position="81"/>
    </location>
    <ligand>
        <name>Mg(2+)</name>
        <dbReference type="ChEBI" id="CHEBI:18420"/>
    </ligand>
</feature>
<keyword evidence="4" id="KW-0479">Metal-binding</keyword>
<evidence type="ECO:0000256" key="1">
    <source>
        <dbReference type="ARBA" id="ARBA00022741"/>
    </source>
</evidence>
<dbReference type="Pfam" id="PF00025">
    <property type="entry name" value="Arf"/>
    <property type="match status" value="1"/>
</dbReference>
<dbReference type="InterPro" id="IPR006689">
    <property type="entry name" value="Small_GTPase_ARF/SAR"/>
</dbReference>
<dbReference type="Gene3D" id="3.40.50.300">
    <property type="entry name" value="P-loop containing nucleotide triphosphate hydrolases"/>
    <property type="match status" value="1"/>
</dbReference>